<dbReference type="PROSITE" id="PS50222">
    <property type="entry name" value="EF_HAND_2"/>
    <property type="match status" value="2"/>
</dbReference>
<evidence type="ECO:0000256" key="1">
    <source>
        <dbReference type="ARBA" id="ARBA00022837"/>
    </source>
</evidence>
<keyword evidence="4" id="KW-1185">Reference proteome</keyword>
<dbReference type="EMBL" id="FZQP02000626">
    <property type="protein sequence ID" value="VVC89764.1"/>
    <property type="molecule type" value="Genomic_DNA"/>
</dbReference>
<dbReference type="InterPro" id="IPR018247">
    <property type="entry name" value="EF_Hand_1_Ca_BS"/>
</dbReference>
<dbReference type="PROSITE" id="PS00018">
    <property type="entry name" value="EF_HAND_1"/>
    <property type="match status" value="2"/>
</dbReference>
<dbReference type="AlphaFoldDB" id="A0A5E4PX52"/>
<organism evidence="3 4">
    <name type="scientific">Leptidea sinapis</name>
    <dbReference type="NCBI Taxonomy" id="189913"/>
    <lineage>
        <taxon>Eukaryota</taxon>
        <taxon>Metazoa</taxon>
        <taxon>Ecdysozoa</taxon>
        <taxon>Arthropoda</taxon>
        <taxon>Hexapoda</taxon>
        <taxon>Insecta</taxon>
        <taxon>Pterygota</taxon>
        <taxon>Neoptera</taxon>
        <taxon>Endopterygota</taxon>
        <taxon>Lepidoptera</taxon>
        <taxon>Glossata</taxon>
        <taxon>Ditrysia</taxon>
        <taxon>Papilionoidea</taxon>
        <taxon>Pieridae</taxon>
        <taxon>Dismorphiinae</taxon>
        <taxon>Leptidea</taxon>
    </lineage>
</organism>
<name>A0A5E4PX52_9NEOP</name>
<dbReference type="InterPro" id="IPR011992">
    <property type="entry name" value="EF-hand-dom_pair"/>
</dbReference>
<dbReference type="Gene3D" id="1.10.238.10">
    <property type="entry name" value="EF-hand"/>
    <property type="match status" value="1"/>
</dbReference>
<proteinExistence type="predicted"/>
<dbReference type="GO" id="GO:0005509">
    <property type="term" value="F:calcium ion binding"/>
    <property type="evidence" value="ECO:0007669"/>
    <property type="project" value="InterPro"/>
</dbReference>
<evidence type="ECO:0000259" key="2">
    <source>
        <dbReference type="PROSITE" id="PS50222"/>
    </source>
</evidence>
<accession>A0A5E4PX52</accession>
<sequence>MVAKIQGWNEDELERKAAHRTMLQIWEGFTKAADKDSDGKISSDEWIAMWTAQDKNSMAEWQKQYCKVLFNIQDVSGDGVVNGDEFVQVHLKFDIPKDEAIEAFKKLSGGKSSITYEDFEKLYQDYFYSDDVNAPGNHLFGTN</sequence>
<feature type="domain" description="EF-hand" evidence="2">
    <location>
        <begin position="61"/>
        <end position="96"/>
    </location>
</feature>
<evidence type="ECO:0000313" key="3">
    <source>
        <dbReference type="EMBL" id="VVC89764.1"/>
    </source>
</evidence>
<keyword evidence="1" id="KW-0106">Calcium</keyword>
<evidence type="ECO:0000313" key="4">
    <source>
        <dbReference type="Proteomes" id="UP000324832"/>
    </source>
</evidence>
<dbReference type="Pfam" id="PF13202">
    <property type="entry name" value="EF-hand_5"/>
    <property type="match status" value="1"/>
</dbReference>
<dbReference type="SUPFAM" id="SSF47473">
    <property type="entry name" value="EF-hand"/>
    <property type="match status" value="1"/>
</dbReference>
<protein>
    <recommendedName>
        <fullName evidence="2">EF-hand domain-containing protein</fullName>
    </recommendedName>
</protein>
<feature type="domain" description="EF-hand" evidence="2">
    <location>
        <begin position="20"/>
        <end position="56"/>
    </location>
</feature>
<gene>
    <name evidence="3" type="ORF">LSINAPIS_LOCUS2816</name>
</gene>
<dbReference type="InterPro" id="IPR002048">
    <property type="entry name" value="EF_hand_dom"/>
</dbReference>
<dbReference type="Proteomes" id="UP000324832">
    <property type="component" value="Unassembled WGS sequence"/>
</dbReference>
<reference evidence="3 4" key="1">
    <citation type="submission" date="2017-07" db="EMBL/GenBank/DDBJ databases">
        <authorList>
            <person name="Talla V."/>
            <person name="Backstrom N."/>
        </authorList>
    </citation>
    <scope>NUCLEOTIDE SEQUENCE [LARGE SCALE GENOMIC DNA]</scope>
</reference>